<dbReference type="EMBL" id="BMTP01000021">
    <property type="protein sequence ID" value="GGU63660.1"/>
    <property type="molecule type" value="Genomic_DNA"/>
</dbReference>
<reference evidence="1" key="1">
    <citation type="journal article" date="2014" name="Int. J. Syst. Evol. Microbiol.">
        <title>Complete genome sequence of Corynebacterium casei LMG S-19264T (=DSM 44701T), isolated from a smear-ripened cheese.</title>
        <authorList>
            <consortium name="US DOE Joint Genome Institute (JGI-PGF)"/>
            <person name="Walter F."/>
            <person name="Albersmeier A."/>
            <person name="Kalinowski J."/>
            <person name="Ruckert C."/>
        </authorList>
    </citation>
    <scope>NUCLEOTIDE SEQUENCE</scope>
    <source>
        <strain evidence="1">JCM 4391</strain>
    </source>
</reference>
<organism evidence="1 2">
    <name type="scientific">Streptomyces lavendofoliae</name>
    <dbReference type="NCBI Taxonomy" id="67314"/>
    <lineage>
        <taxon>Bacteria</taxon>
        <taxon>Bacillati</taxon>
        <taxon>Actinomycetota</taxon>
        <taxon>Actinomycetes</taxon>
        <taxon>Kitasatosporales</taxon>
        <taxon>Streptomycetaceae</taxon>
        <taxon>Streptomyces</taxon>
    </lineage>
</organism>
<keyword evidence="2" id="KW-1185">Reference proteome</keyword>
<comment type="caution">
    <text evidence="1">The sequence shown here is derived from an EMBL/GenBank/DDBJ whole genome shotgun (WGS) entry which is preliminary data.</text>
</comment>
<dbReference type="Proteomes" id="UP000636661">
    <property type="component" value="Unassembled WGS sequence"/>
</dbReference>
<evidence type="ECO:0000313" key="2">
    <source>
        <dbReference type="Proteomes" id="UP000636661"/>
    </source>
</evidence>
<gene>
    <name evidence="1" type="ORF">GCM10010274_60560</name>
</gene>
<accession>A0A918I3K2</accession>
<proteinExistence type="predicted"/>
<sequence length="45" mass="4803">MACALASDLLAAVGVHGPHILKAGGDILMDRFNDGFRHQLTGWEP</sequence>
<protein>
    <submittedName>
        <fullName evidence="1">Uncharacterized protein</fullName>
    </submittedName>
</protein>
<reference evidence="1" key="2">
    <citation type="submission" date="2020-09" db="EMBL/GenBank/DDBJ databases">
        <authorList>
            <person name="Sun Q."/>
            <person name="Ohkuma M."/>
        </authorList>
    </citation>
    <scope>NUCLEOTIDE SEQUENCE</scope>
    <source>
        <strain evidence="1">JCM 4391</strain>
    </source>
</reference>
<dbReference type="AlphaFoldDB" id="A0A918I3K2"/>
<evidence type="ECO:0000313" key="1">
    <source>
        <dbReference type="EMBL" id="GGU63660.1"/>
    </source>
</evidence>
<name>A0A918I3K2_9ACTN</name>